<reference evidence="1 2" key="1">
    <citation type="submission" date="2020-08" db="EMBL/GenBank/DDBJ databases">
        <authorList>
            <person name="Liu C."/>
            <person name="Sun Q."/>
        </authorList>
    </citation>
    <scope>NUCLEOTIDE SEQUENCE [LARGE SCALE GENOMIC DNA]</scope>
    <source>
        <strain evidence="1 2">NSJ-29</strain>
    </source>
</reference>
<proteinExistence type="predicted"/>
<name>A0A7G9GI43_9FIRM</name>
<accession>A0A7G9GI43</accession>
<dbReference type="EMBL" id="CP060635">
    <property type="protein sequence ID" value="QNM10475.1"/>
    <property type="molecule type" value="Genomic_DNA"/>
</dbReference>
<dbReference type="KEGG" id="whj:H9Q79_09380"/>
<dbReference type="Proteomes" id="UP000515860">
    <property type="component" value="Chromosome"/>
</dbReference>
<keyword evidence="2" id="KW-1185">Reference proteome</keyword>
<sequence>MTIPAAGQDLYGKTAGELASDLFVAEDGTVTGTFHYVTGYTGFNNTKASEQEGHFFPFALTQTGEKMTFKKNGKATKTDIAWETNNVFRVTAGDTFAVLVDGTEVVTFNFARATFEPKA</sequence>
<gene>
    <name evidence="1" type="ORF">H9Q79_09380</name>
</gene>
<evidence type="ECO:0000313" key="2">
    <source>
        <dbReference type="Proteomes" id="UP000515860"/>
    </source>
</evidence>
<organism evidence="1 2">
    <name type="scientific">Wansuia hejianensis</name>
    <dbReference type="NCBI Taxonomy" id="2763667"/>
    <lineage>
        <taxon>Bacteria</taxon>
        <taxon>Bacillati</taxon>
        <taxon>Bacillota</taxon>
        <taxon>Clostridia</taxon>
        <taxon>Lachnospirales</taxon>
        <taxon>Lachnospiraceae</taxon>
        <taxon>Wansuia</taxon>
    </lineage>
</organism>
<protein>
    <submittedName>
        <fullName evidence="1">Uncharacterized protein</fullName>
    </submittedName>
</protein>
<dbReference type="AlphaFoldDB" id="A0A7G9GI43"/>
<evidence type="ECO:0000313" key="1">
    <source>
        <dbReference type="EMBL" id="QNM10475.1"/>
    </source>
</evidence>